<sequence>MRFVTLDSQMQICLMRRRLLPPFAPFKGRYVIAPKYKLGNCLIEKVMSTFHNSLFCYLNKPWLYGEGKKSLNDGIWDDRHPENEYSYEDKTRIFHFAPMTWYCPSIASFNFVSVIRYDMLQREEMAKKYDHVLQIAGVPMQQRSYIRAEFMGSLPPHATWNKTDRVDIENKLLSSTNLLGIFLQLYYHDFVIFGYDFPTPKYTQ</sequence>
<gene>
    <name evidence="1" type="primary">Necator_chrII.g4865</name>
    <name evidence="1" type="ORF">RB195_017073</name>
</gene>
<keyword evidence="2" id="KW-1185">Reference proteome</keyword>
<dbReference type="Pfam" id="PF03567">
    <property type="entry name" value="Sulfotransfer_2"/>
    <property type="match status" value="1"/>
</dbReference>
<reference evidence="1 2" key="1">
    <citation type="submission" date="2023-08" db="EMBL/GenBank/DDBJ databases">
        <title>A Necator americanus chromosomal reference genome.</title>
        <authorList>
            <person name="Ilik V."/>
            <person name="Petrzelkova K.J."/>
            <person name="Pardy F."/>
            <person name="Fuh T."/>
            <person name="Niatou-Singa F.S."/>
            <person name="Gouil Q."/>
            <person name="Baker L."/>
            <person name="Ritchie M.E."/>
            <person name="Jex A.R."/>
            <person name="Gazzola D."/>
            <person name="Li H."/>
            <person name="Toshio Fujiwara R."/>
            <person name="Zhan B."/>
            <person name="Aroian R.V."/>
            <person name="Pafco B."/>
            <person name="Schwarz E.M."/>
        </authorList>
    </citation>
    <scope>NUCLEOTIDE SEQUENCE [LARGE SCALE GENOMIC DNA]</scope>
    <source>
        <strain evidence="1 2">Aroian</strain>
        <tissue evidence="1">Whole animal</tissue>
    </source>
</reference>
<evidence type="ECO:0008006" key="3">
    <source>
        <dbReference type="Google" id="ProtNLM"/>
    </source>
</evidence>
<dbReference type="InterPro" id="IPR005331">
    <property type="entry name" value="Sulfotransferase"/>
</dbReference>
<accession>A0ABR1C3G7</accession>
<evidence type="ECO:0000313" key="2">
    <source>
        <dbReference type="Proteomes" id="UP001303046"/>
    </source>
</evidence>
<name>A0ABR1C3G7_NECAM</name>
<dbReference type="Proteomes" id="UP001303046">
    <property type="component" value="Unassembled WGS sequence"/>
</dbReference>
<dbReference type="EMBL" id="JAVFWL010000002">
    <property type="protein sequence ID" value="KAK6733087.1"/>
    <property type="molecule type" value="Genomic_DNA"/>
</dbReference>
<proteinExistence type="predicted"/>
<organism evidence="1 2">
    <name type="scientific">Necator americanus</name>
    <name type="common">Human hookworm</name>
    <dbReference type="NCBI Taxonomy" id="51031"/>
    <lineage>
        <taxon>Eukaryota</taxon>
        <taxon>Metazoa</taxon>
        <taxon>Ecdysozoa</taxon>
        <taxon>Nematoda</taxon>
        <taxon>Chromadorea</taxon>
        <taxon>Rhabditida</taxon>
        <taxon>Rhabditina</taxon>
        <taxon>Rhabditomorpha</taxon>
        <taxon>Strongyloidea</taxon>
        <taxon>Ancylostomatidae</taxon>
        <taxon>Bunostominae</taxon>
        <taxon>Necator</taxon>
    </lineage>
</organism>
<protein>
    <recommendedName>
        <fullName evidence="3">Glycosyltransferase family 92 protein</fullName>
    </recommendedName>
</protein>
<evidence type="ECO:0000313" key="1">
    <source>
        <dbReference type="EMBL" id="KAK6733087.1"/>
    </source>
</evidence>
<comment type="caution">
    <text evidence="1">The sequence shown here is derived from an EMBL/GenBank/DDBJ whole genome shotgun (WGS) entry which is preliminary data.</text>
</comment>
<dbReference type="PANTHER" id="PTHR22900">
    <property type="entry name" value="PROTEIN CBG14245-RELATED"/>
    <property type="match status" value="1"/>
</dbReference>
<dbReference type="InterPro" id="IPR007669">
    <property type="entry name" value="Chst-1-like"/>
</dbReference>
<dbReference type="PANTHER" id="PTHR22900:SF10">
    <property type="entry name" value="CARBOHYDRATE SULFOTRANSFERASE"/>
    <property type="match status" value="1"/>
</dbReference>